<evidence type="ECO:0000313" key="7">
    <source>
        <dbReference type="EMBL" id="TMM42623.1"/>
    </source>
</evidence>
<comment type="similarity">
    <text evidence="1">Belongs to the 4HPPD family.</text>
</comment>
<dbReference type="InterPro" id="IPR037523">
    <property type="entry name" value="VOC_core"/>
</dbReference>
<dbReference type="InterPro" id="IPR029068">
    <property type="entry name" value="Glyas_Bleomycin-R_OHBP_Dase"/>
</dbReference>
<dbReference type="Proteomes" id="UP000307702">
    <property type="component" value="Unassembled WGS sequence"/>
</dbReference>
<comment type="cofactor">
    <cofactor evidence="5">
        <name>Fe cation</name>
        <dbReference type="ChEBI" id="CHEBI:24875"/>
    </cofactor>
    <text evidence="5">Binds 1 Fe cation per subunit.</text>
</comment>
<dbReference type="OrthoDB" id="9780241at2"/>
<feature type="binding site" evidence="5">
    <location>
        <position position="254"/>
    </location>
    <ligand>
        <name>Fe cation</name>
        <dbReference type="ChEBI" id="CHEBI:24875"/>
    </ligand>
</feature>
<feature type="binding site" evidence="5">
    <location>
        <position position="332"/>
    </location>
    <ligand>
        <name>Fe cation</name>
        <dbReference type="ChEBI" id="CHEBI:24875"/>
    </ligand>
</feature>
<proteinExistence type="inferred from homology"/>
<dbReference type="GO" id="GO:0006572">
    <property type="term" value="P:L-tyrosine catabolic process"/>
    <property type="evidence" value="ECO:0007669"/>
    <property type="project" value="TreeGrafter"/>
</dbReference>
<dbReference type="NCBIfam" id="TIGR01263">
    <property type="entry name" value="4HPPD"/>
    <property type="match status" value="1"/>
</dbReference>
<dbReference type="GO" id="GO:0003868">
    <property type="term" value="F:4-hydroxyphenylpyruvate dioxygenase activity"/>
    <property type="evidence" value="ECO:0007669"/>
    <property type="project" value="UniProtKB-EC"/>
</dbReference>
<comment type="caution">
    <text evidence="7">The sequence shown here is derived from an EMBL/GenBank/DDBJ whole genome shotgun (WGS) entry which is preliminary data.</text>
</comment>
<dbReference type="Gene3D" id="3.10.180.10">
    <property type="entry name" value="2,3-Dihydroxybiphenyl 1,2-Dioxygenase, domain 1"/>
    <property type="match status" value="2"/>
</dbReference>
<protein>
    <submittedName>
        <fullName evidence="7">4-hydroxyphenylpyruvate dioxygenase</fullName>
        <ecNumber evidence="7">1.13.11.27</ecNumber>
    </submittedName>
</protein>
<keyword evidence="3" id="KW-0677">Repeat</keyword>
<evidence type="ECO:0000256" key="5">
    <source>
        <dbReference type="PIRSR" id="PIRSR009283-1"/>
    </source>
</evidence>
<evidence type="ECO:0000256" key="4">
    <source>
        <dbReference type="ARBA" id="ARBA00023004"/>
    </source>
</evidence>
<dbReference type="InterPro" id="IPR041735">
    <property type="entry name" value="4OHPhenylPyrv_dOase_C"/>
</dbReference>
<reference evidence="7 8" key="1">
    <citation type="submission" date="2019-05" db="EMBL/GenBank/DDBJ databases">
        <title>Colwellia ponticola sp. nov., isolated from seawater.</title>
        <authorList>
            <person name="Yoon J.-H."/>
        </authorList>
    </citation>
    <scope>NUCLEOTIDE SEQUENCE [LARGE SCALE GENOMIC DNA]</scope>
    <source>
        <strain evidence="7 8">OISW-25</strain>
    </source>
</reference>
<evidence type="ECO:0000256" key="3">
    <source>
        <dbReference type="ARBA" id="ARBA00022737"/>
    </source>
</evidence>
<evidence type="ECO:0000256" key="1">
    <source>
        <dbReference type="ARBA" id="ARBA00005877"/>
    </source>
</evidence>
<dbReference type="Pfam" id="PF14696">
    <property type="entry name" value="Glyoxalase_5"/>
    <property type="match status" value="1"/>
</dbReference>
<keyword evidence="4 5" id="KW-0408">Iron</keyword>
<keyword evidence="8" id="KW-1185">Reference proteome</keyword>
<dbReference type="InterPro" id="IPR004360">
    <property type="entry name" value="Glyas_Fos-R_dOase_dom"/>
</dbReference>
<dbReference type="EMBL" id="SZVP01000016">
    <property type="protein sequence ID" value="TMM42623.1"/>
    <property type="molecule type" value="Genomic_DNA"/>
</dbReference>
<keyword evidence="2 5" id="KW-0479">Metal-binding</keyword>
<dbReference type="PROSITE" id="PS51819">
    <property type="entry name" value="VOC"/>
    <property type="match status" value="2"/>
</dbReference>
<sequence length="364" mass="41535">MSAEPDNKKSDNKKSDNKNPLKLCGIEFIEYATPDSDFMEKIFYGFGFSKTKKMKGRDITYFNQNDIHFLVNNEKSGFSKAFAKRHGPAICSMGWRFENADFAFNEAIKRGARSAEHENNKLPYPAIFGIGDSLIYFIEDFSKTGINKGLIYEIDFEDIVDPVLTEEKGFLAVDHLTNNVYQGTMDKWANFYKTIFGFTEVRYFDIKGVKTALISYALQSPCGTFCIPINEGKGSTNNQIDEYLGEYNGPGVQHLAFITDDLVASLDKLDRSIVDTLNIVPEYYDDIFDRVPWVKEDKERIKAHQILVDSQGENSYLLQIFTKNLFGPIFIEMIQRVDDKGFGEGNFSTLFKSIELNQMERGVL</sequence>
<gene>
    <name evidence="7" type="primary">hppD</name>
    <name evidence="7" type="ORF">FCS21_13730</name>
</gene>
<dbReference type="PANTHER" id="PTHR11959">
    <property type="entry name" value="4-HYDROXYPHENYLPYRUVATE DIOXYGENASE"/>
    <property type="match status" value="1"/>
</dbReference>
<keyword evidence="7" id="KW-0560">Oxidoreductase</keyword>
<dbReference type="PIRSF" id="PIRSF009283">
    <property type="entry name" value="HPP_dOase"/>
    <property type="match status" value="1"/>
</dbReference>
<dbReference type="SUPFAM" id="SSF54593">
    <property type="entry name" value="Glyoxalase/Bleomycin resistance protein/Dihydroxybiphenyl dioxygenase"/>
    <property type="match status" value="1"/>
</dbReference>
<dbReference type="GO" id="GO:0046872">
    <property type="term" value="F:metal ion binding"/>
    <property type="evidence" value="ECO:0007669"/>
    <property type="project" value="UniProtKB-KW"/>
</dbReference>
<dbReference type="InterPro" id="IPR005956">
    <property type="entry name" value="4OHPhenylPyrv_dOase"/>
</dbReference>
<dbReference type="InterPro" id="IPR041736">
    <property type="entry name" value="4OHPhenylPyrv_dOase_N"/>
</dbReference>
<feature type="binding site" evidence="5">
    <location>
        <position position="175"/>
    </location>
    <ligand>
        <name>Fe cation</name>
        <dbReference type="ChEBI" id="CHEBI:24875"/>
    </ligand>
</feature>
<evidence type="ECO:0000259" key="6">
    <source>
        <dbReference type="PROSITE" id="PS51819"/>
    </source>
</evidence>
<dbReference type="AlphaFoldDB" id="A0A8H2PKU4"/>
<evidence type="ECO:0000313" key="8">
    <source>
        <dbReference type="Proteomes" id="UP000307702"/>
    </source>
</evidence>
<dbReference type="EC" id="1.13.11.27" evidence="7"/>
<dbReference type="Pfam" id="PF00903">
    <property type="entry name" value="Glyoxalase"/>
    <property type="match status" value="1"/>
</dbReference>
<evidence type="ECO:0000256" key="2">
    <source>
        <dbReference type="ARBA" id="ARBA00022723"/>
    </source>
</evidence>
<dbReference type="CDD" id="cd07250">
    <property type="entry name" value="HPPD_C_like"/>
    <property type="match status" value="1"/>
</dbReference>
<feature type="domain" description="VOC" evidence="6">
    <location>
        <begin position="25"/>
        <end position="140"/>
    </location>
</feature>
<dbReference type="PANTHER" id="PTHR11959:SF1">
    <property type="entry name" value="4-HYDROXYPHENYLPYRUVATE DIOXYGENASE"/>
    <property type="match status" value="1"/>
</dbReference>
<feature type="domain" description="VOC" evidence="6">
    <location>
        <begin position="172"/>
        <end position="323"/>
    </location>
</feature>
<dbReference type="CDD" id="cd08342">
    <property type="entry name" value="HPPD_N_like"/>
    <property type="match status" value="1"/>
</dbReference>
<dbReference type="RefSeq" id="WP_138624118.1">
    <property type="nucleotide sequence ID" value="NZ_SZVP01000016.1"/>
</dbReference>
<organism evidence="7 8">
    <name type="scientific">Colwellia ponticola</name>
    <dbReference type="NCBI Taxonomy" id="2304625"/>
    <lineage>
        <taxon>Bacteria</taxon>
        <taxon>Pseudomonadati</taxon>
        <taxon>Pseudomonadota</taxon>
        <taxon>Gammaproteobacteria</taxon>
        <taxon>Alteromonadales</taxon>
        <taxon>Colwelliaceae</taxon>
        <taxon>Colwellia</taxon>
    </lineage>
</organism>
<accession>A0A8H2PKU4</accession>
<name>A0A8H2PKU4_9GAMM</name>
<keyword evidence="7" id="KW-0223">Dioxygenase</keyword>
<keyword evidence="7" id="KW-0670">Pyruvate</keyword>